<dbReference type="PANTHER" id="PTHR44376">
    <property type="entry name" value="TRANSCRIPTIONAL REGULATOR OF FILAMENTOUS GROWTH FLO8"/>
    <property type="match status" value="1"/>
</dbReference>
<dbReference type="Proteomes" id="UP000251960">
    <property type="component" value="Chromosome 1"/>
</dbReference>
<dbReference type="PROSITE" id="PS50896">
    <property type="entry name" value="LISH"/>
    <property type="match status" value="1"/>
</dbReference>
<proteinExistence type="predicted"/>
<dbReference type="InterPro" id="IPR044716">
    <property type="entry name" value="LEUNIG-like"/>
</dbReference>
<name>A0A317YA15_MAIZE</name>
<feature type="repeat" description="WD" evidence="1">
    <location>
        <begin position="620"/>
        <end position="652"/>
    </location>
</feature>
<protein>
    <submittedName>
        <fullName evidence="4">Transcriptional corepressor LEUNIG-like protein</fullName>
    </submittedName>
</protein>
<dbReference type="Pfam" id="PF08513">
    <property type="entry name" value="LisH"/>
    <property type="match status" value="1"/>
</dbReference>
<feature type="repeat" description="WD" evidence="1">
    <location>
        <begin position="538"/>
        <end position="578"/>
    </location>
</feature>
<gene>
    <name evidence="3" type="ORF">Zm00014a_013628</name>
</gene>
<dbReference type="PROSITE" id="PS50082">
    <property type="entry name" value="WD_REPEATS_2"/>
    <property type="match status" value="2"/>
</dbReference>
<dbReference type="InterPro" id="IPR006594">
    <property type="entry name" value="LisH"/>
</dbReference>
<dbReference type="Gene3D" id="2.130.10.10">
    <property type="entry name" value="YVTN repeat-like/Quinoprotein amine dehydrogenase"/>
    <property type="match status" value="1"/>
</dbReference>
<dbReference type="EMBL" id="NCVQ01000001">
    <property type="protein sequence ID" value="PWZ55365.1"/>
    <property type="molecule type" value="Genomic_DNA"/>
</dbReference>
<evidence type="ECO:0000313" key="3">
    <source>
        <dbReference type="EMBL" id="PWZ55363.1"/>
    </source>
</evidence>
<sequence>MARTNWEADKMLDVYIYDYLVKRNLQATAKAFIAEGKVATDPVAIDAPGGFLFEWWSIFWDIFHSSTAKASSTSTAAAFIDHTAKQQQPIGAGTGAPPPHPLHDSREHQMRLQQLLHQHNPHLHTTRDAPPPASINALNSDVSAVLASKMMQDRVRNPNPIDSDASQHLLDANRIALLKSPPPSHTGPMPMQQQLHPRNQQLDIKPDVGMPQRTMPADPSSMYASGMMHPKPALLATGLNQGGVGSVPLKGWPLTVPGIDQLRSNLGVQKQLVPSSNQFQLLSPQQQLVAQAQTQNDLTRMGSTAPSASPNVRPDDPDYLMKLKMAQMQQSSGHRPMELQQPHQQNTRKRKPTSSGAANSSGTGNTVGPSPPSTPSTHTPGGGVPVASNVNILQKSSMICGVDATGGLASSSNQMDALDSFVDFDENVDSFLSNDDGDGRGMFAALEKGSSEHNTESLKGLSLSEVGNNRTSNNKVVCCHFSSDGKLLASAGHEKKVKQGGTGRVRFEPRSGQLLAVAAGSMVNIFDVEKQASLPCPPKGHNSEVNFVSWDENGEYLASVSQDTVKVWSVSSGVCIHELRSNGNQYQSCTFHPRYPKVLIVGGYQTLELWSLSDNQRIPIQAHEGLIAALAHSPFTGMIASASHDRCVKLWK</sequence>
<dbReference type="PANTHER" id="PTHR44376:SF11">
    <property type="entry name" value="OS03G0860900 PROTEIN"/>
    <property type="match status" value="1"/>
</dbReference>
<accession>A0A317YA15</accession>
<feature type="compositionally biased region" description="Low complexity" evidence="2">
    <location>
        <begin position="353"/>
        <end position="368"/>
    </location>
</feature>
<dbReference type="InterPro" id="IPR001680">
    <property type="entry name" value="WD40_rpt"/>
</dbReference>
<feature type="compositionally biased region" description="Polar residues" evidence="2">
    <location>
        <begin position="296"/>
        <end position="310"/>
    </location>
</feature>
<dbReference type="InterPro" id="IPR036322">
    <property type="entry name" value="WD40_repeat_dom_sf"/>
</dbReference>
<dbReference type="SMART" id="SM00320">
    <property type="entry name" value="WD40"/>
    <property type="match status" value="4"/>
</dbReference>
<dbReference type="EMBL" id="NCVQ01000001">
    <property type="protein sequence ID" value="PWZ55363.1"/>
    <property type="molecule type" value="Genomic_DNA"/>
</dbReference>
<dbReference type="InterPro" id="IPR015943">
    <property type="entry name" value="WD40/YVTN_repeat-like_dom_sf"/>
</dbReference>
<dbReference type="SMART" id="SM00667">
    <property type="entry name" value="LisH"/>
    <property type="match status" value="1"/>
</dbReference>
<keyword evidence="1" id="KW-0853">WD repeat</keyword>
<feature type="region of interest" description="Disordered" evidence="2">
    <location>
        <begin position="290"/>
        <end position="387"/>
    </location>
</feature>
<dbReference type="AlphaFoldDB" id="A0A317YA15"/>
<dbReference type="Pfam" id="PF00400">
    <property type="entry name" value="WD40"/>
    <property type="match status" value="3"/>
</dbReference>
<feature type="region of interest" description="Disordered" evidence="2">
    <location>
        <begin position="87"/>
        <end position="107"/>
    </location>
</feature>
<evidence type="ECO:0000256" key="1">
    <source>
        <dbReference type="PROSITE-ProRule" id="PRU00221"/>
    </source>
</evidence>
<dbReference type="EMBL" id="NCVQ01000001">
    <property type="protein sequence ID" value="PWZ55364.1"/>
    <property type="molecule type" value="Genomic_DNA"/>
</dbReference>
<evidence type="ECO:0000256" key="2">
    <source>
        <dbReference type="SAM" id="MobiDB-lite"/>
    </source>
</evidence>
<evidence type="ECO:0000313" key="4">
    <source>
        <dbReference type="EMBL" id="PWZ55365.1"/>
    </source>
</evidence>
<dbReference type="PROSITE" id="PS50294">
    <property type="entry name" value="WD_REPEATS_REGION"/>
    <property type="match status" value="1"/>
</dbReference>
<dbReference type="SUPFAM" id="SSF50978">
    <property type="entry name" value="WD40 repeat-like"/>
    <property type="match status" value="1"/>
</dbReference>
<dbReference type="GO" id="GO:0003714">
    <property type="term" value="F:transcription corepressor activity"/>
    <property type="evidence" value="ECO:0007669"/>
    <property type="project" value="InterPro"/>
</dbReference>
<organism evidence="3">
    <name type="scientific">Zea mays</name>
    <name type="common">Maize</name>
    <dbReference type="NCBI Taxonomy" id="4577"/>
    <lineage>
        <taxon>Eukaryota</taxon>
        <taxon>Viridiplantae</taxon>
        <taxon>Streptophyta</taxon>
        <taxon>Embryophyta</taxon>
        <taxon>Tracheophyta</taxon>
        <taxon>Spermatophyta</taxon>
        <taxon>Magnoliopsida</taxon>
        <taxon>Liliopsida</taxon>
        <taxon>Poales</taxon>
        <taxon>Poaceae</taxon>
        <taxon>PACMAD clade</taxon>
        <taxon>Panicoideae</taxon>
        <taxon>Andropogonodae</taxon>
        <taxon>Andropogoneae</taxon>
        <taxon>Tripsacinae</taxon>
        <taxon>Zea</taxon>
    </lineage>
</organism>
<reference evidence="3" key="1">
    <citation type="journal article" date="2018" name="Nat. Genet.">
        <title>Extensive intraspecific gene order and gene structural variations between Mo17 and other maize genomes.</title>
        <authorList>
            <person name="Sun S."/>
            <person name="Zhou Y."/>
            <person name="Chen J."/>
            <person name="Shi J."/>
            <person name="Zhao H."/>
            <person name="Zhao H."/>
            <person name="Song W."/>
            <person name="Zhang M."/>
            <person name="Cui Y."/>
            <person name="Dong X."/>
            <person name="Liu H."/>
            <person name="Ma X."/>
            <person name="Jiao Y."/>
            <person name="Wang B."/>
            <person name="Wei X."/>
            <person name="Stein J.C."/>
            <person name="Glaubitz J.C."/>
            <person name="Lu F."/>
            <person name="Yu G."/>
            <person name="Liang C."/>
            <person name="Fengler K."/>
            <person name="Li B."/>
            <person name="Rafalski A."/>
            <person name="Schnable P.S."/>
            <person name="Ware D.H."/>
            <person name="Buckler E.S."/>
            <person name="Lai J."/>
        </authorList>
    </citation>
    <scope>NUCLEOTIDE SEQUENCE [LARGE SCALE GENOMIC DNA]</scope>
    <source>
        <tissue evidence="3">Seedling</tissue>
    </source>
</reference>
<comment type="caution">
    <text evidence="3">The sequence shown here is derived from an EMBL/GenBank/DDBJ whole genome shotgun (WGS) entry which is preliminary data.</text>
</comment>